<evidence type="ECO:0000313" key="2">
    <source>
        <dbReference type="Proteomes" id="UP000233417"/>
    </source>
</evidence>
<dbReference type="EMBL" id="PHAO01000001">
    <property type="protein sequence ID" value="PKN02662.1"/>
    <property type="molecule type" value="Genomic_DNA"/>
</dbReference>
<reference evidence="1 2" key="1">
    <citation type="journal article" date="2017" name="ISME J.">
        <title>Potential for microbial H2 and metal transformations associated with novel bacteria and archaea in deep terrestrial subsurface sediments.</title>
        <authorList>
            <person name="Hernsdorf A.W."/>
            <person name="Amano Y."/>
            <person name="Miyakawa K."/>
            <person name="Ise K."/>
            <person name="Suzuki Y."/>
            <person name="Anantharaman K."/>
            <person name="Probst A."/>
            <person name="Burstein D."/>
            <person name="Thomas B.C."/>
            <person name="Banfield J.F."/>
        </authorList>
    </citation>
    <scope>NUCLEOTIDE SEQUENCE [LARGE SCALE GENOMIC DNA]</scope>
    <source>
        <strain evidence="1">HGW-Dojkabacteria-1</strain>
    </source>
</reference>
<protein>
    <submittedName>
        <fullName evidence="1">Uncharacterized protein</fullName>
    </submittedName>
</protein>
<gene>
    <name evidence="1" type="ORF">CVU76_01325</name>
</gene>
<comment type="caution">
    <text evidence="1">The sequence shown here is derived from an EMBL/GenBank/DDBJ whole genome shotgun (WGS) entry which is preliminary data.</text>
</comment>
<dbReference type="Proteomes" id="UP000233417">
    <property type="component" value="Unassembled WGS sequence"/>
</dbReference>
<dbReference type="AlphaFoldDB" id="A0A2N2F395"/>
<proteinExistence type="predicted"/>
<evidence type="ECO:0000313" key="1">
    <source>
        <dbReference type="EMBL" id="PKN02662.1"/>
    </source>
</evidence>
<accession>A0A2N2F395</accession>
<name>A0A2N2F395_9BACT</name>
<organism evidence="1 2">
    <name type="scientific">Candidatus Dojkabacteria bacterium HGW-Dojkabacteria-1</name>
    <dbReference type="NCBI Taxonomy" id="2013761"/>
    <lineage>
        <taxon>Bacteria</taxon>
        <taxon>Candidatus Dojkabacteria</taxon>
    </lineage>
</organism>
<sequence length="152" mass="18029">MKIYKGSRFYLNPFEPQIVHPDDYHKFPTPTPKGVIFATDIELKAKIFAVFSGISSFSSSTTNNSEIITVKVDRKIKDEYLGEKVYIYEFDTENTDWKYLEKSGEWYSTKEQVPLSIKEYTRGELYKELQENKYLLLQEEQEYIDRKSYCLL</sequence>